<dbReference type="Proteomes" id="UP000294933">
    <property type="component" value="Unassembled WGS sequence"/>
</dbReference>
<sequence length="678" mass="75948">MTHKLPDEVLKEILAPPLVISDDDFSFTGDAKESPFGRTPRHSSSLLLVCKHWMRVATPLLYEVAVIRSTAQAQALAYAITSNKVFGTFIKRLRMEGGFGKAPAKFITAAPNIRELFITADLWSSDNPSGLCSALSGMNPHRLIVTDSKYIQNTKAIQLWDSLCTCVGKWSNMKTLEYHATCIRDAKKSLQLFRNLRDTPSIKHIVLNQFSMVVLTQLADISSLETIRLTKVLFNFESSQLTGNPRLLKLLQFKTRTFERHVPAVLPFAAVVADFTPLTNVSHQIAKFIWDLIFSFATWSYQVEKMSPGEFFFSSIRSKSTSTARSLSLVSKSFHDMVRRHLFAAVHIRRTVNLAAFNLILKKDDSVGPLVRVLRVVRREYDTSAGDDEVHLAQLLPMLTGLISLNFSVDHPRQLKSLSQVASTSLRILALEVRLTVSNKNGHCEFEAVNIGDLIGLTHLECSFEINSKTSLTRSTPTVQLLVTHLPNLTSLDTGQFSICGDGLDLVYGIRMPSLTRLCMSGKSQMSVKFLKLNGQRLKTLNILDTPSSALLKWCPQLESLTVGAGTQHLVASILRSPDGKPYLSLSQLRILYYPRSTSNLEKSFAAVTEGFEDVDFSLFPNLKEVHWDGLTWPNTEREIKKNPSLGSFAHCLKTWGVTVYDKTGTPWRERAQIRRGR</sequence>
<dbReference type="Gene3D" id="3.80.10.10">
    <property type="entry name" value="Ribonuclease Inhibitor"/>
    <property type="match status" value="1"/>
</dbReference>
<gene>
    <name evidence="1" type="ORF">BD410DRAFT_737191</name>
</gene>
<dbReference type="AlphaFoldDB" id="A0A4R5XHQ0"/>
<evidence type="ECO:0000313" key="2">
    <source>
        <dbReference type="Proteomes" id="UP000294933"/>
    </source>
</evidence>
<protein>
    <submittedName>
        <fullName evidence="1">Uncharacterized protein</fullName>
    </submittedName>
</protein>
<name>A0A4R5XHQ0_9AGAM</name>
<dbReference type="VEuPathDB" id="FungiDB:BD410DRAFT_737191"/>
<dbReference type="EMBL" id="ML170156">
    <property type="protein sequence ID" value="TDL29976.1"/>
    <property type="molecule type" value="Genomic_DNA"/>
</dbReference>
<keyword evidence="2" id="KW-1185">Reference proteome</keyword>
<dbReference type="OrthoDB" id="2786563at2759"/>
<reference evidence="1 2" key="1">
    <citation type="submission" date="2018-06" db="EMBL/GenBank/DDBJ databases">
        <title>A transcriptomic atlas of mushroom development highlights an independent origin of complex multicellularity.</title>
        <authorList>
            <consortium name="DOE Joint Genome Institute"/>
            <person name="Krizsan K."/>
            <person name="Almasi E."/>
            <person name="Merenyi Z."/>
            <person name="Sahu N."/>
            <person name="Viragh M."/>
            <person name="Koszo T."/>
            <person name="Mondo S."/>
            <person name="Kiss B."/>
            <person name="Balint B."/>
            <person name="Kues U."/>
            <person name="Barry K."/>
            <person name="Hegedus J.C."/>
            <person name="Henrissat B."/>
            <person name="Johnson J."/>
            <person name="Lipzen A."/>
            <person name="Ohm R."/>
            <person name="Nagy I."/>
            <person name="Pangilinan J."/>
            <person name="Yan J."/>
            <person name="Xiong Y."/>
            <person name="Grigoriev I.V."/>
            <person name="Hibbett D.S."/>
            <person name="Nagy L.G."/>
        </authorList>
    </citation>
    <scope>NUCLEOTIDE SEQUENCE [LARGE SCALE GENOMIC DNA]</scope>
    <source>
        <strain evidence="1 2">SZMC22713</strain>
    </source>
</reference>
<evidence type="ECO:0000313" key="1">
    <source>
        <dbReference type="EMBL" id="TDL29976.1"/>
    </source>
</evidence>
<accession>A0A4R5XHQ0</accession>
<organism evidence="1 2">
    <name type="scientific">Rickenella mellea</name>
    <dbReference type="NCBI Taxonomy" id="50990"/>
    <lineage>
        <taxon>Eukaryota</taxon>
        <taxon>Fungi</taxon>
        <taxon>Dikarya</taxon>
        <taxon>Basidiomycota</taxon>
        <taxon>Agaricomycotina</taxon>
        <taxon>Agaricomycetes</taxon>
        <taxon>Hymenochaetales</taxon>
        <taxon>Rickenellaceae</taxon>
        <taxon>Rickenella</taxon>
    </lineage>
</organism>
<proteinExistence type="predicted"/>
<dbReference type="InterPro" id="IPR032675">
    <property type="entry name" value="LRR_dom_sf"/>
</dbReference>